<dbReference type="Pfam" id="PF07933">
    <property type="entry name" value="DUF1681"/>
    <property type="match status" value="1"/>
</dbReference>
<name>A0A132NXN0_GIAIN</name>
<feature type="region of interest" description="Disordered" evidence="1">
    <location>
        <begin position="158"/>
        <end position="178"/>
    </location>
</feature>
<dbReference type="GO" id="GO:0006897">
    <property type="term" value="P:endocytosis"/>
    <property type="evidence" value="ECO:0007669"/>
    <property type="project" value="InterPro"/>
</dbReference>
<dbReference type="SUPFAM" id="SSF50729">
    <property type="entry name" value="PH domain-like"/>
    <property type="match status" value="1"/>
</dbReference>
<evidence type="ECO:0000259" key="2">
    <source>
        <dbReference type="Pfam" id="PF07933"/>
    </source>
</evidence>
<dbReference type="InterPro" id="IPR011993">
    <property type="entry name" value="PH-like_dom_sf"/>
</dbReference>
<dbReference type="PANTHER" id="PTHR12847">
    <property type="entry name" value="ATP-BINDING CASSETTE ABC TRANSPORTER-RELATED"/>
    <property type="match status" value="1"/>
</dbReference>
<evidence type="ECO:0000313" key="4">
    <source>
        <dbReference type="Proteomes" id="UP000070089"/>
    </source>
</evidence>
<sequence length="178" mass="18894">MEFEQVLATVTQVVAYKLPPTLNLSSFKCADWPGEWVIFQGNLSIISKGEACSVSLVAPDTGAEAARFPIEYRGTVPVVEKASDSSRYFVIVVKDPTGAKMAFIGIGFQERDGAFAFQAALADHGKLLDRKAHPPAQIVVNQDFSLKSGEKIKIGLGKKAGGAPSVPPGGFNFGAPPK</sequence>
<gene>
    <name evidence="3" type="ORF">QR46_1188</name>
</gene>
<reference evidence="3 4" key="1">
    <citation type="journal article" date="2015" name="Mol. Biochem. Parasitol.">
        <title>Identification of polymorphic genes for use in assemblage B genotyping assays through comparative genomics of multiple assemblage B Giardia duodenalis isolates.</title>
        <authorList>
            <person name="Wielinga C."/>
            <person name="Thompson R.C."/>
            <person name="Monis P."/>
            <person name="Ryan U."/>
        </authorList>
    </citation>
    <scope>NUCLEOTIDE SEQUENCE [LARGE SCALE GENOMIC DNA]</scope>
    <source>
        <strain evidence="3 4">BAH15c1</strain>
    </source>
</reference>
<proteinExistence type="predicted"/>
<dbReference type="AlphaFoldDB" id="A0A132NXN0"/>
<dbReference type="InterPro" id="IPR012466">
    <property type="entry name" value="NECAP_PHear"/>
</dbReference>
<dbReference type="VEuPathDB" id="GiardiaDB:QR46_1188"/>
<feature type="domain" description="NECAP PHear" evidence="2">
    <location>
        <begin position="3"/>
        <end position="157"/>
    </location>
</feature>
<dbReference type="GO" id="GO:0030125">
    <property type="term" value="C:clathrin vesicle coat"/>
    <property type="evidence" value="ECO:0007669"/>
    <property type="project" value="TreeGrafter"/>
</dbReference>
<evidence type="ECO:0000256" key="1">
    <source>
        <dbReference type="SAM" id="MobiDB-lite"/>
    </source>
</evidence>
<comment type="caution">
    <text evidence="3">The sequence shown here is derived from an EMBL/GenBank/DDBJ whole genome shotgun (WGS) entry which is preliminary data.</text>
</comment>
<dbReference type="Proteomes" id="UP000070089">
    <property type="component" value="Unassembled WGS sequence"/>
</dbReference>
<dbReference type="Gene3D" id="2.30.29.30">
    <property type="entry name" value="Pleckstrin-homology domain (PH domain)/Phosphotyrosine-binding domain (PTB)"/>
    <property type="match status" value="1"/>
</dbReference>
<dbReference type="CDD" id="cd13228">
    <property type="entry name" value="PHear_NECAP"/>
    <property type="match status" value="1"/>
</dbReference>
<evidence type="ECO:0000313" key="3">
    <source>
        <dbReference type="EMBL" id="KWX14827.1"/>
    </source>
</evidence>
<dbReference type="OrthoDB" id="10265489at2759"/>
<dbReference type="EMBL" id="JXTI01000022">
    <property type="protein sequence ID" value="KWX14827.1"/>
    <property type="molecule type" value="Genomic_DNA"/>
</dbReference>
<accession>A0A132NXN0</accession>
<dbReference type="PANTHER" id="PTHR12847:SF9">
    <property type="entry name" value="NECAP-LIKE PROTEIN CG9132"/>
    <property type="match status" value="1"/>
</dbReference>
<organism evidence="3 4">
    <name type="scientific">Giardia duodenalis assemblage B</name>
    <dbReference type="NCBI Taxonomy" id="1394984"/>
    <lineage>
        <taxon>Eukaryota</taxon>
        <taxon>Metamonada</taxon>
        <taxon>Diplomonadida</taxon>
        <taxon>Hexamitidae</taxon>
        <taxon>Giardiinae</taxon>
        <taxon>Giardia</taxon>
    </lineage>
</organism>
<protein>
    <recommendedName>
        <fullName evidence="2">NECAP PHear domain-containing protein</fullName>
    </recommendedName>
</protein>